<feature type="domain" description="NADP-dependent oxidoreductase" evidence="2">
    <location>
        <begin position="48"/>
        <end position="347"/>
    </location>
</feature>
<sequence length="372" mass="39500">MLLHGIGVLTVREWSDEYGSTDVRIHWRGDNSRMRRSTLGRSAVEITELSFGASGIGNLYTPVGPEEAAATVDAAWDVGIRSFDTAPHYGLGLAERRLGEALRARPRGSYTLSTKVGRLLEPCPVAGDDLAHGFAVPADHRRVWDFSADGVLRGIEESLGRLGLDRVDLVHLHDPDDHEEAAFRHAYPALERLRAEGVVGAIGAGMNQAAMLARFVRDTDVDAVLCAGRYTLLDQSALTELLPEAAARGKSVVVGGVFNSGLLADPRPGARYDYTPAPPHLVARALRLKETAERHGVPLRAAALHYSLGHPAVAGALTGARSAAEVRDTAELLATPVPAALFDELRAKGLLPDTPTRAPSPPAADGPGAAGR</sequence>
<evidence type="ECO:0000259" key="2">
    <source>
        <dbReference type="Pfam" id="PF00248"/>
    </source>
</evidence>
<dbReference type="CDD" id="cd19152">
    <property type="entry name" value="AKR_AKR15A"/>
    <property type="match status" value="1"/>
</dbReference>
<evidence type="ECO:0000256" key="1">
    <source>
        <dbReference type="SAM" id="MobiDB-lite"/>
    </source>
</evidence>
<dbReference type="Gene3D" id="3.20.20.100">
    <property type="entry name" value="NADP-dependent oxidoreductase domain"/>
    <property type="match status" value="1"/>
</dbReference>
<proteinExistence type="predicted"/>
<accession>A0A0M4D5Y3</accession>
<dbReference type="PANTHER" id="PTHR42686:SF1">
    <property type="entry name" value="GH17980P-RELATED"/>
    <property type="match status" value="1"/>
</dbReference>
<evidence type="ECO:0000313" key="3">
    <source>
        <dbReference type="EMBL" id="ALC19084.1"/>
    </source>
</evidence>
<organism evidence="3">
    <name type="scientific">Streptomyces pristinaespiralis</name>
    <dbReference type="NCBI Taxonomy" id="38300"/>
    <lineage>
        <taxon>Bacteria</taxon>
        <taxon>Bacillati</taxon>
        <taxon>Actinomycetota</taxon>
        <taxon>Actinomycetes</taxon>
        <taxon>Kitasatosporales</taxon>
        <taxon>Streptomycetaceae</taxon>
        <taxon>Streptomyces</taxon>
    </lineage>
</organism>
<dbReference type="AlphaFoldDB" id="A0A0M4D5Y3"/>
<dbReference type="InterPro" id="IPR023210">
    <property type="entry name" value="NADP_OxRdtase_dom"/>
</dbReference>
<reference evidence="3 4" key="1">
    <citation type="submission" date="2015-08" db="EMBL/GenBank/DDBJ databases">
        <title>Genome sequence of the pristinamycin over-producing bacterium Streptomyces pristinaespiralis HCCB10218.</title>
        <authorList>
            <person name="Tian J."/>
            <person name="Yang J."/>
            <person name="Li L."/>
            <person name="Ruan L."/>
            <person name="Wei W."/>
            <person name="Zheng G."/>
            <person name="Wei Z."/>
            <person name="Yang S."/>
            <person name="Ge M."/>
            <person name="Jiang W."/>
            <person name="Lu Y."/>
        </authorList>
    </citation>
    <scope>NUCLEOTIDE SEQUENCE [LARGE SCALE GENOMIC DNA]</scope>
    <source>
        <strain evidence="3 4">HCCB 10218</strain>
    </source>
</reference>
<evidence type="ECO:0000313" key="4">
    <source>
        <dbReference type="Proteomes" id="UP000060513"/>
    </source>
</evidence>
<dbReference type="KEGG" id="spri:SPRI_0778"/>
<dbReference type="STRING" id="38300.SPRI_0778"/>
<dbReference type="InterPro" id="IPR036812">
    <property type="entry name" value="NAD(P)_OxRdtase_dom_sf"/>
</dbReference>
<gene>
    <name evidence="3" type="ORF">SPRI_0778</name>
</gene>
<dbReference type="SUPFAM" id="SSF51430">
    <property type="entry name" value="NAD(P)-linked oxidoreductase"/>
    <property type="match status" value="1"/>
</dbReference>
<dbReference type="PATRIC" id="fig|38300.4.peg.838"/>
<feature type="region of interest" description="Disordered" evidence="1">
    <location>
        <begin position="348"/>
        <end position="372"/>
    </location>
</feature>
<protein>
    <submittedName>
        <fullName evidence="3">Oxidoreductase</fullName>
    </submittedName>
</protein>
<dbReference type="EMBL" id="CP011340">
    <property type="protein sequence ID" value="ALC19084.1"/>
    <property type="molecule type" value="Genomic_DNA"/>
</dbReference>
<name>A0A0M4D5Y3_STRPR</name>
<dbReference type="InterPro" id="IPR020471">
    <property type="entry name" value="AKR"/>
</dbReference>
<dbReference type="PANTHER" id="PTHR42686">
    <property type="entry name" value="GH17980P-RELATED"/>
    <property type="match status" value="1"/>
</dbReference>
<dbReference type="GO" id="GO:0016491">
    <property type="term" value="F:oxidoreductase activity"/>
    <property type="evidence" value="ECO:0007669"/>
    <property type="project" value="InterPro"/>
</dbReference>
<dbReference type="Proteomes" id="UP000060513">
    <property type="component" value="Chromosome"/>
</dbReference>
<dbReference type="Pfam" id="PF00248">
    <property type="entry name" value="Aldo_ket_red"/>
    <property type="match status" value="1"/>
</dbReference>
<dbReference type="GO" id="GO:0005829">
    <property type="term" value="C:cytosol"/>
    <property type="evidence" value="ECO:0007669"/>
    <property type="project" value="TreeGrafter"/>
</dbReference>